<evidence type="ECO:0000259" key="2">
    <source>
        <dbReference type="Pfam" id="PF00582"/>
    </source>
</evidence>
<dbReference type="PANTHER" id="PTHR46268">
    <property type="entry name" value="STRESS RESPONSE PROTEIN NHAX"/>
    <property type="match status" value="1"/>
</dbReference>
<dbReference type="Gene3D" id="3.40.50.620">
    <property type="entry name" value="HUPs"/>
    <property type="match status" value="2"/>
</dbReference>
<dbReference type="SUPFAM" id="SSF52402">
    <property type="entry name" value="Adenine nucleotide alpha hydrolases-like"/>
    <property type="match status" value="2"/>
</dbReference>
<dbReference type="InterPro" id="IPR014729">
    <property type="entry name" value="Rossmann-like_a/b/a_fold"/>
</dbReference>
<organism evidence="3">
    <name type="scientific">Thermorudis peleae</name>
    <dbReference type="NCBI Taxonomy" id="1382356"/>
    <lineage>
        <taxon>Bacteria</taxon>
        <taxon>Pseudomonadati</taxon>
        <taxon>Thermomicrobiota</taxon>
        <taxon>Thermomicrobia</taxon>
        <taxon>Thermomicrobia incertae sedis</taxon>
        <taxon>Thermorudis</taxon>
    </lineage>
</organism>
<evidence type="ECO:0000256" key="1">
    <source>
        <dbReference type="ARBA" id="ARBA00008791"/>
    </source>
</evidence>
<dbReference type="Pfam" id="PF00582">
    <property type="entry name" value="Usp"/>
    <property type="match status" value="2"/>
</dbReference>
<reference evidence="3" key="1">
    <citation type="journal article" date="2020" name="mSystems">
        <title>Genome- and Community-Level Interaction Insights into Carbon Utilization and Element Cycling Functions of Hydrothermarchaeota in Hydrothermal Sediment.</title>
        <authorList>
            <person name="Zhou Z."/>
            <person name="Liu Y."/>
            <person name="Xu W."/>
            <person name="Pan J."/>
            <person name="Luo Z.H."/>
            <person name="Li M."/>
        </authorList>
    </citation>
    <scope>NUCLEOTIDE SEQUENCE [LARGE SCALE GENOMIC DNA]</scope>
    <source>
        <strain evidence="3">SpSt-210</strain>
    </source>
</reference>
<feature type="domain" description="UspA" evidence="2">
    <location>
        <begin position="16"/>
        <end position="145"/>
    </location>
</feature>
<dbReference type="InterPro" id="IPR006016">
    <property type="entry name" value="UspA"/>
</dbReference>
<accession>A0A831X0A5</accession>
<proteinExistence type="inferred from homology"/>
<dbReference type="AlphaFoldDB" id="A0A831X0A5"/>
<dbReference type="EMBL" id="DSIY01000164">
    <property type="protein sequence ID" value="HEG91149.1"/>
    <property type="molecule type" value="Genomic_DNA"/>
</dbReference>
<dbReference type="CDD" id="cd00293">
    <property type="entry name" value="USP-like"/>
    <property type="match status" value="2"/>
</dbReference>
<dbReference type="PRINTS" id="PR01438">
    <property type="entry name" value="UNVRSLSTRESS"/>
</dbReference>
<dbReference type="PANTHER" id="PTHR46268:SF6">
    <property type="entry name" value="UNIVERSAL STRESS PROTEIN UP12"/>
    <property type="match status" value="1"/>
</dbReference>
<dbReference type="InterPro" id="IPR006015">
    <property type="entry name" value="Universal_stress_UspA"/>
</dbReference>
<evidence type="ECO:0000313" key="3">
    <source>
        <dbReference type="EMBL" id="HEG91149.1"/>
    </source>
</evidence>
<gene>
    <name evidence="3" type="ORF">ENP34_06870</name>
</gene>
<protein>
    <submittedName>
        <fullName evidence="3">Universal stress protein</fullName>
    </submittedName>
</protein>
<comment type="similarity">
    <text evidence="1">Belongs to the universal stress protein A family.</text>
</comment>
<name>A0A831X0A5_9BACT</name>
<feature type="domain" description="UspA" evidence="2">
    <location>
        <begin position="161"/>
        <end position="288"/>
    </location>
</feature>
<comment type="caution">
    <text evidence="3">The sequence shown here is derived from an EMBL/GenBank/DDBJ whole genome shotgun (WGS) entry which is preliminary data.</text>
</comment>
<sequence>MPTIIVPLLCDRTKTDPHGVSERALPWARGLAKQLAAEVVLLTALDIPPRLLAMADQALLRQLLDDWRAECRTYLEEVARTFDGRVVSLEVDEGDPASAIVRIASQVNEPLVTMASHLRTGLSRLVLGSIAMRVVSFIECPVFIVGQRVPAPPETAAVEVSRVLVPLDGSSLAEQALDALSVAGFTGLHVILLYVTEPGARDRLGERDLRPDAYLADVAARLKKRGFTVETSVREGKPPAAIVATAGEMRADLIAMTTHGRSGLRAVLMGSTVEQVLHGANTPVLLARPRGESSG</sequence>